<feature type="region of interest" description="Disordered" evidence="20">
    <location>
        <begin position="408"/>
        <end position="444"/>
    </location>
</feature>
<comment type="cofactor">
    <cofactor evidence="1">
        <name>Zn(2+)</name>
        <dbReference type="ChEBI" id="CHEBI:29105"/>
    </cofactor>
</comment>
<keyword evidence="15" id="KW-0234">DNA repair</keyword>
<evidence type="ECO:0000313" key="21">
    <source>
        <dbReference type="EMBL" id="CDW90808.1"/>
    </source>
</evidence>
<dbReference type="FunCoup" id="A0A078BB61">
    <property type="interactions" value="88"/>
</dbReference>
<keyword evidence="14 19" id="KW-0175">Coiled coil</keyword>
<keyword evidence="22" id="KW-1185">Reference proteome</keyword>
<dbReference type="OMA" id="FSDYYYR"/>
<comment type="catalytic activity">
    <reaction evidence="18">
        <text>ATP + H2O = ADP + phosphate + H(+)</text>
        <dbReference type="Rhea" id="RHEA:13065"/>
        <dbReference type="ChEBI" id="CHEBI:15377"/>
        <dbReference type="ChEBI" id="CHEBI:15378"/>
        <dbReference type="ChEBI" id="CHEBI:30616"/>
        <dbReference type="ChEBI" id="CHEBI:43474"/>
        <dbReference type="ChEBI" id="CHEBI:456216"/>
    </reaction>
</comment>
<sequence length="1290" mass="150851">MTSGSMPPHTQGGKTFIHDPRVSNQPETKASIKLIINTIKGKPVFAMRSFQLMNKKNKQEFKKLEQVLKAKDERTGQEISINKNCADMDRHLPMLMGVSNAILENVIFCHQEESLWPFSDQTNLKKIFDEIFDTTKYTKALADMRTVAKKYTKYAKEFKQELDLKKKDYEQYAKLKSNVSQYDSRLKELKSEIQAAQDKKLQLDKEISEIERELNRVYMCEKEYHILNSQLDEKKKQVIEMNKNNHFEDLEHGRFTLEQKEKELNKIKSNYESTIKSFNEEKRNLERQILEFKTQTIVLNNELNQLNSSVQTNQTLLDQSQKASSELNRQISNSIHFLGLDLDFVKKLQGSSQISLQDLGKSIQLGKLHKDQLEQSKTQIESEINEKIQRAQQTITIETTKRQIHEKNLRTVNDDLEQLKQKKRDSSDSNESDSNMNDESSGRIEETLLNIEKRIADIQQLLLNDYGVNVSKNGQENQQSSQESNFKQMKELDSKGSNSMMAQMQGQIEQIQRKIKKNEKNLNILRQEIIQLDSQLLTNQNLQNQYQKQLLNLNKAKELSEKINPILKLLGIDTINKKNIQACEFKELILAVNQKCANQETINFAIKELEVILVKIRKSSGIQHGAQIQNGGEHKGERFELIKQQIDSLINLEAKFQSTTDVIKRFYRMSKTQKNADGHIACFLCKQQANEELLEKIKINFKIDSDHNPKKEEIKNKKNELHQSIMSFSQMGGDDQFCENHQEQVFIQEIEKRIQELKDLKKKSKDFNQQELASTIMEIDYLVQQSPQQKFDDSIIDALKQKLQKAKTDLQKTEKSISKETKDMDQLKAKKEDSERKQQQLQLEFLHLQTKKYKLMSKSKHQLQNKGNIQDTYEEDLMKLTKLKAQTEQEHDLTVRKIKDAEKEIKQIQNDFEKQKAILKISSEINQIVEFLDLVNRFFIQLQSIESNLNRNEQLKQDIDKFSIQIQTKKSLLSNTDQDIKLKEIELKRINDQIQSQDEIDRLIKEFEKYKELKNQVVDIQANILEKQRLIQRKGMVLESKDQKQREQTEAIQQGSKNTGYCISIQETLRAMRVELSEEKFTEIEKKLIDLEIKYNLTKDMALEISEKHDALEEALMKYHHEKMKEINKTLSDFWKITYKGNDIDTIEIKSDVERNPNSRIRSYNYRIVLKTFDDTELDMRGRCSAGQKVLSSIIIRLSLAETFCSNCGILALDEPTTNLDVENIEGLADALQQIIDSRRRSENFQMLIITHDQQFVQLLGRENAESFWRVQKDQNGYSRIIKESLRKLV</sequence>
<protein>
    <recommendedName>
        <fullName evidence="5">DNA repair protein RAD50</fullName>
    </recommendedName>
</protein>
<keyword evidence="13" id="KW-0460">Magnesium</keyword>
<dbReference type="OrthoDB" id="18797at2759"/>
<dbReference type="GO" id="GO:0003691">
    <property type="term" value="F:double-stranded telomeric DNA binding"/>
    <property type="evidence" value="ECO:0007669"/>
    <property type="project" value="TreeGrafter"/>
</dbReference>
<keyword evidence="6" id="KW-0158">Chromosome</keyword>
<evidence type="ECO:0000256" key="18">
    <source>
        <dbReference type="ARBA" id="ARBA00049360"/>
    </source>
</evidence>
<accession>A0A078BB61</accession>
<organism evidence="21 22">
    <name type="scientific">Stylonychia lemnae</name>
    <name type="common">Ciliate</name>
    <dbReference type="NCBI Taxonomy" id="5949"/>
    <lineage>
        <taxon>Eukaryota</taxon>
        <taxon>Sar</taxon>
        <taxon>Alveolata</taxon>
        <taxon>Ciliophora</taxon>
        <taxon>Intramacronucleata</taxon>
        <taxon>Spirotrichea</taxon>
        <taxon>Stichotrichia</taxon>
        <taxon>Sporadotrichida</taxon>
        <taxon>Oxytrichidae</taxon>
        <taxon>Stylonychinae</taxon>
        <taxon>Stylonychia</taxon>
    </lineage>
</organism>
<feature type="coiled-coil region" evidence="19">
    <location>
        <begin position="870"/>
        <end position="918"/>
    </location>
</feature>
<evidence type="ECO:0000256" key="14">
    <source>
        <dbReference type="ARBA" id="ARBA00023054"/>
    </source>
</evidence>
<evidence type="ECO:0000256" key="7">
    <source>
        <dbReference type="ARBA" id="ARBA00022723"/>
    </source>
</evidence>
<evidence type="ECO:0000256" key="2">
    <source>
        <dbReference type="ARBA" id="ARBA00004123"/>
    </source>
</evidence>
<dbReference type="GO" id="GO:0043047">
    <property type="term" value="F:single-stranded telomeric DNA binding"/>
    <property type="evidence" value="ECO:0007669"/>
    <property type="project" value="TreeGrafter"/>
</dbReference>
<feature type="region of interest" description="Disordered" evidence="20">
    <location>
        <begin position="808"/>
        <end position="833"/>
    </location>
</feature>
<keyword evidence="9" id="KW-0227">DNA damage</keyword>
<feature type="coiled-coil region" evidence="19">
    <location>
        <begin position="155"/>
        <end position="295"/>
    </location>
</feature>
<dbReference type="GO" id="GO:0000794">
    <property type="term" value="C:condensed nuclear chromosome"/>
    <property type="evidence" value="ECO:0007669"/>
    <property type="project" value="TreeGrafter"/>
</dbReference>
<dbReference type="EMBL" id="CCKQ01018820">
    <property type="protein sequence ID" value="CDW90808.1"/>
    <property type="molecule type" value="Genomic_DNA"/>
</dbReference>
<feature type="coiled-coil region" evidence="19">
    <location>
        <begin position="501"/>
        <end position="559"/>
    </location>
</feature>
<dbReference type="GO" id="GO:0030870">
    <property type="term" value="C:Mre11 complex"/>
    <property type="evidence" value="ECO:0007669"/>
    <property type="project" value="TreeGrafter"/>
</dbReference>
<dbReference type="FunFam" id="3.40.50.300:FF:000593">
    <property type="entry name" value="DNA repair protein RAD50"/>
    <property type="match status" value="1"/>
</dbReference>
<evidence type="ECO:0000256" key="8">
    <source>
        <dbReference type="ARBA" id="ARBA00022741"/>
    </source>
</evidence>
<feature type="region of interest" description="Disordered" evidence="20">
    <location>
        <begin position="1"/>
        <end position="23"/>
    </location>
</feature>
<evidence type="ECO:0000256" key="4">
    <source>
        <dbReference type="ARBA" id="ARBA00009439"/>
    </source>
</evidence>
<dbReference type="SUPFAM" id="SSF52540">
    <property type="entry name" value="P-loop containing nucleoside triphosphate hydrolases"/>
    <property type="match status" value="1"/>
</dbReference>
<keyword evidence="12" id="KW-0067">ATP-binding</keyword>
<feature type="compositionally biased region" description="Basic and acidic residues" evidence="20">
    <location>
        <begin position="408"/>
        <end position="427"/>
    </location>
</feature>
<evidence type="ECO:0000256" key="19">
    <source>
        <dbReference type="SAM" id="Coils"/>
    </source>
</evidence>
<evidence type="ECO:0000256" key="5">
    <source>
        <dbReference type="ARBA" id="ARBA00017893"/>
    </source>
</evidence>
<dbReference type="PANTHER" id="PTHR18867">
    <property type="entry name" value="RAD50"/>
    <property type="match status" value="1"/>
</dbReference>
<dbReference type="Proteomes" id="UP000039865">
    <property type="component" value="Unassembled WGS sequence"/>
</dbReference>
<dbReference type="Gene3D" id="3.40.50.300">
    <property type="entry name" value="P-loop containing nucleotide triphosphate hydrolases"/>
    <property type="match status" value="2"/>
</dbReference>
<dbReference type="GO" id="GO:0006302">
    <property type="term" value="P:double-strand break repair"/>
    <property type="evidence" value="ECO:0007669"/>
    <property type="project" value="TreeGrafter"/>
</dbReference>
<evidence type="ECO:0000256" key="16">
    <source>
        <dbReference type="ARBA" id="ARBA00023242"/>
    </source>
</evidence>
<dbReference type="PANTHER" id="PTHR18867:SF12">
    <property type="entry name" value="DNA REPAIR PROTEIN RAD50"/>
    <property type="match status" value="1"/>
</dbReference>
<proteinExistence type="inferred from homology"/>
<dbReference type="GO" id="GO:0000722">
    <property type="term" value="P:telomere maintenance via recombination"/>
    <property type="evidence" value="ECO:0007669"/>
    <property type="project" value="TreeGrafter"/>
</dbReference>
<name>A0A078BB61_STYLE</name>
<keyword evidence="11" id="KW-0862">Zinc</keyword>
<evidence type="ECO:0000256" key="12">
    <source>
        <dbReference type="ARBA" id="ARBA00022840"/>
    </source>
</evidence>
<dbReference type="InParanoid" id="A0A078BB61"/>
<keyword evidence="10" id="KW-0378">Hydrolase</keyword>
<feature type="coiled-coil region" evidence="19">
    <location>
        <begin position="945"/>
        <end position="1030"/>
    </location>
</feature>
<comment type="similarity">
    <text evidence="4">Belongs to the SMC family. RAD50 subfamily.</text>
</comment>
<dbReference type="GO" id="GO:0007004">
    <property type="term" value="P:telomere maintenance via telomerase"/>
    <property type="evidence" value="ECO:0007669"/>
    <property type="project" value="TreeGrafter"/>
</dbReference>
<keyword evidence="8" id="KW-0547">Nucleotide-binding</keyword>
<keyword evidence="17" id="KW-0469">Meiosis</keyword>
<evidence type="ECO:0000256" key="17">
    <source>
        <dbReference type="ARBA" id="ARBA00023254"/>
    </source>
</evidence>
<evidence type="ECO:0000256" key="9">
    <source>
        <dbReference type="ARBA" id="ARBA00022763"/>
    </source>
</evidence>
<dbReference type="InterPro" id="IPR027417">
    <property type="entry name" value="P-loop_NTPase"/>
</dbReference>
<dbReference type="GO" id="GO:0005524">
    <property type="term" value="F:ATP binding"/>
    <property type="evidence" value="ECO:0007669"/>
    <property type="project" value="UniProtKB-KW"/>
</dbReference>
<evidence type="ECO:0000256" key="13">
    <source>
        <dbReference type="ARBA" id="ARBA00022842"/>
    </source>
</evidence>
<dbReference type="GO" id="GO:0016787">
    <property type="term" value="F:hydrolase activity"/>
    <property type="evidence" value="ECO:0007669"/>
    <property type="project" value="UniProtKB-KW"/>
</dbReference>
<comment type="subcellular location">
    <subcellularLocation>
        <location evidence="3">Chromosome</location>
    </subcellularLocation>
    <subcellularLocation>
        <location evidence="2">Nucleus</location>
    </subcellularLocation>
</comment>
<keyword evidence="7" id="KW-0479">Metal-binding</keyword>
<gene>
    <name evidence="21" type="primary">Contig11257.g12026</name>
    <name evidence="21" type="ORF">STYLEM_19955</name>
</gene>
<evidence type="ECO:0000313" key="22">
    <source>
        <dbReference type="Proteomes" id="UP000039865"/>
    </source>
</evidence>
<evidence type="ECO:0000256" key="1">
    <source>
        <dbReference type="ARBA" id="ARBA00001947"/>
    </source>
</evidence>
<reference evidence="21 22" key="1">
    <citation type="submission" date="2014-06" db="EMBL/GenBank/DDBJ databases">
        <authorList>
            <person name="Swart Estienne"/>
        </authorList>
    </citation>
    <scope>NUCLEOTIDE SEQUENCE [LARGE SCALE GENOMIC DNA]</scope>
    <source>
        <strain evidence="21 22">130c</strain>
    </source>
</reference>
<dbReference type="GO" id="GO:0046872">
    <property type="term" value="F:metal ion binding"/>
    <property type="evidence" value="ECO:0007669"/>
    <property type="project" value="UniProtKB-KW"/>
</dbReference>
<evidence type="ECO:0000256" key="6">
    <source>
        <dbReference type="ARBA" id="ARBA00022454"/>
    </source>
</evidence>
<evidence type="ECO:0000256" key="20">
    <source>
        <dbReference type="SAM" id="MobiDB-lite"/>
    </source>
</evidence>
<evidence type="ECO:0000256" key="10">
    <source>
        <dbReference type="ARBA" id="ARBA00022801"/>
    </source>
</evidence>
<keyword evidence="16" id="KW-0539">Nucleus</keyword>
<dbReference type="GO" id="GO:0070192">
    <property type="term" value="P:chromosome organization involved in meiotic cell cycle"/>
    <property type="evidence" value="ECO:0007669"/>
    <property type="project" value="TreeGrafter"/>
</dbReference>
<evidence type="ECO:0000256" key="15">
    <source>
        <dbReference type="ARBA" id="ARBA00023204"/>
    </source>
</evidence>
<evidence type="ECO:0000256" key="11">
    <source>
        <dbReference type="ARBA" id="ARBA00022833"/>
    </source>
</evidence>
<dbReference type="GO" id="GO:0051880">
    <property type="term" value="F:G-quadruplex DNA binding"/>
    <property type="evidence" value="ECO:0007669"/>
    <property type="project" value="TreeGrafter"/>
</dbReference>
<evidence type="ECO:0000256" key="3">
    <source>
        <dbReference type="ARBA" id="ARBA00004286"/>
    </source>
</evidence>